<dbReference type="Gene3D" id="3.40.50.2000">
    <property type="entry name" value="Glycogen Phosphorylase B"/>
    <property type="match status" value="2"/>
</dbReference>
<evidence type="ECO:0000313" key="4">
    <source>
        <dbReference type="Proteomes" id="UP000245410"/>
    </source>
</evidence>
<dbReference type="Proteomes" id="UP000245410">
    <property type="component" value="Unassembled WGS sequence"/>
</dbReference>
<evidence type="ECO:0000256" key="2">
    <source>
        <dbReference type="SAM" id="MobiDB-lite"/>
    </source>
</evidence>
<gene>
    <name evidence="3" type="ORF">DKT68_18290</name>
</gene>
<evidence type="ECO:0000313" key="3">
    <source>
        <dbReference type="EMBL" id="PWR07668.1"/>
    </source>
</evidence>
<comment type="caution">
    <text evidence="3">The sequence shown here is derived from an EMBL/GenBank/DDBJ whole genome shotgun (WGS) entry which is preliminary data.</text>
</comment>
<dbReference type="SUPFAM" id="SSF53756">
    <property type="entry name" value="UDP-Glycosyltransferase/glycogen phosphorylase"/>
    <property type="match status" value="1"/>
</dbReference>
<dbReference type="AlphaFoldDB" id="A0A317CYG9"/>
<dbReference type="PANTHER" id="PTHR46401:SF2">
    <property type="entry name" value="GLYCOSYLTRANSFERASE WBBK-RELATED"/>
    <property type="match status" value="1"/>
</dbReference>
<protein>
    <submittedName>
        <fullName evidence="3">Uncharacterized protein</fullName>
    </submittedName>
</protein>
<dbReference type="PANTHER" id="PTHR46401">
    <property type="entry name" value="GLYCOSYLTRANSFERASE WBBK-RELATED"/>
    <property type="match status" value="1"/>
</dbReference>
<evidence type="ECO:0000256" key="1">
    <source>
        <dbReference type="ARBA" id="ARBA00022679"/>
    </source>
</evidence>
<keyword evidence="4" id="KW-1185">Reference proteome</keyword>
<sequence length="436" mass="47559">MDSMKSHETATAPAQPANAPGGPVPRLVMVAAYRFPHGDAMSNRLLQLARSATPPGTSTLIVNDWPGNDRPPEPVALPPELRLITLSATGGGGRLRRWMHRQGRPLRVLKALRRAGVPIRDLTGVCLPLGLWNLTTWVVLRSATRCPLTVDVLERHEPAQFPRGRLAPYFIRHRWHSYLAGRLADRIIAISTTLQRRFARPGQPILVVPPQVDCADYGEPAPPSVKASLRLLYAGTAGSKDQLAVVLDGIRRLPEPERRRVRLSIAGMTREQATLVSDLEDRAVADLGEQITFLGRVPRDRVVAELGAAHFSVLVRPPGGYADAGFPSKVPESLAAGCPVLLNHTSDLGSYIDDGREGIVLTGADADDVRDGLQRALALDDAQWWRMSRHARERASAFDYRAWAPAVSAFVTGRANVEDGLDPVSRSANVRPTRST</sequence>
<proteinExistence type="predicted"/>
<dbReference type="GO" id="GO:0016757">
    <property type="term" value="F:glycosyltransferase activity"/>
    <property type="evidence" value="ECO:0007669"/>
    <property type="project" value="InterPro"/>
</dbReference>
<feature type="compositionally biased region" description="Low complexity" evidence="2">
    <location>
        <begin position="9"/>
        <end position="23"/>
    </location>
</feature>
<dbReference type="Pfam" id="PF13692">
    <property type="entry name" value="Glyco_trans_1_4"/>
    <property type="match status" value="1"/>
</dbReference>
<reference evidence="3 4" key="1">
    <citation type="submission" date="2018-05" db="EMBL/GenBank/DDBJ databases">
        <title>Micromonospora atacamensis sp. nov., a novel actinobacteria isolated from high altitude Atacama Desert soil.</title>
        <authorList>
            <person name="Carro L."/>
            <person name="Golinska P."/>
            <person name="Klenk H.-P."/>
            <person name="Goodfellow M."/>
        </authorList>
    </citation>
    <scope>NUCLEOTIDE SEQUENCE [LARGE SCALE GENOMIC DNA]</scope>
    <source>
        <strain evidence="3 4">5R2A7</strain>
    </source>
</reference>
<dbReference type="EMBL" id="QGKR01000216">
    <property type="protein sequence ID" value="PWR07668.1"/>
    <property type="molecule type" value="Genomic_DNA"/>
</dbReference>
<dbReference type="GO" id="GO:0009103">
    <property type="term" value="P:lipopolysaccharide biosynthetic process"/>
    <property type="evidence" value="ECO:0007669"/>
    <property type="project" value="TreeGrafter"/>
</dbReference>
<accession>A0A317CYG9</accession>
<keyword evidence="1" id="KW-0808">Transferase</keyword>
<feature type="region of interest" description="Disordered" evidence="2">
    <location>
        <begin position="1"/>
        <end position="23"/>
    </location>
</feature>
<name>A0A317CYG9_9ACTN</name>
<organism evidence="3 4">
    <name type="scientific">Micromonospora acroterricola</name>
    <dbReference type="NCBI Taxonomy" id="2202421"/>
    <lineage>
        <taxon>Bacteria</taxon>
        <taxon>Bacillati</taxon>
        <taxon>Actinomycetota</taxon>
        <taxon>Actinomycetes</taxon>
        <taxon>Micromonosporales</taxon>
        <taxon>Micromonosporaceae</taxon>
        <taxon>Micromonospora</taxon>
    </lineage>
</organism>